<proteinExistence type="predicted"/>
<dbReference type="Proteomes" id="UP000184480">
    <property type="component" value="Unassembled WGS sequence"/>
</dbReference>
<sequence>MKTILSYLVLNYVFIGWCIAQVGINTNTPAGVLHIEAGITGDTSDDIVINNLGQVGIGTSAPTHKLHIKTASATKSISIKDGNEGDLKMLVSDAQGVGTWDFIGLPALKGVLSTNGRTYLVSTVVPQTSIPEGERYYPLYPLDGTITLPPGRWCVYSNFLLSTSGAGTTDTYATSTWIRLTYSDTYGGPSSQDIIGAPWSSGAVYAKPYGMIQGFSVILNSTSGNKTYYLGIVYANQNVVSSGVQINSLATNTKEENGIIAIKIADN</sequence>
<dbReference type="RefSeq" id="WP_062178798.1">
    <property type="nucleotide sequence ID" value="NZ_BBXL01000005.1"/>
</dbReference>
<dbReference type="STRING" id="1346286.SAMN05444362_1342"/>
<reference evidence="2" key="1">
    <citation type="submission" date="2016-11" db="EMBL/GenBank/DDBJ databases">
        <authorList>
            <person name="Varghese N."/>
            <person name="Submissions S."/>
        </authorList>
    </citation>
    <scope>NUCLEOTIDE SEQUENCE [LARGE SCALE GENOMIC DNA]</scope>
    <source>
        <strain evidence="2">DSM 27370</strain>
    </source>
</reference>
<gene>
    <name evidence="1" type="ORF">SAMN05444362_1342</name>
</gene>
<protein>
    <submittedName>
        <fullName evidence="1">Uncharacterized protein</fullName>
    </submittedName>
</protein>
<organism evidence="1 2">
    <name type="scientific">Dysgonomonas macrotermitis</name>
    <dbReference type="NCBI Taxonomy" id="1346286"/>
    <lineage>
        <taxon>Bacteria</taxon>
        <taxon>Pseudomonadati</taxon>
        <taxon>Bacteroidota</taxon>
        <taxon>Bacteroidia</taxon>
        <taxon>Bacteroidales</taxon>
        <taxon>Dysgonomonadaceae</taxon>
        <taxon>Dysgonomonas</taxon>
    </lineage>
</organism>
<keyword evidence="2" id="KW-1185">Reference proteome</keyword>
<dbReference type="AlphaFoldDB" id="A0A1M5K2J4"/>
<name>A0A1M5K2J4_9BACT</name>
<evidence type="ECO:0000313" key="1">
    <source>
        <dbReference type="EMBL" id="SHG46964.1"/>
    </source>
</evidence>
<evidence type="ECO:0000313" key="2">
    <source>
        <dbReference type="Proteomes" id="UP000184480"/>
    </source>
</evidence>
<dbReference type="EMBL" id="FQUC01000034">
    <property type="protein sequence ID" value="SHG46964.1"/>
    <property type="molecule type" value="Genomic_DNA"/>
</dbReference>
<dbReference type="OrthoDB" id="1252924at2"/>
<accession>A0A1M5K2J4</accession>